<dbReference type="SMART" id="SM00382">
    <property type="entry name" value="AAA"/>
    <property type="match status" value="1"/>
</dbReference>
<dbReference type="PANTHER" id="PTHR43023:SF6">
    <property type="entry name" value="INTERMEMBRANE PHOSPHOLIPID TRANSPORT SYSTEM ATP-BINDING PROTEIN MLAF"/>
    <property type="match status" value="1"/>
</dbReference>
<evidence type="ECO:0000256" key="3">
    <source>
        <dbReference type="ARBA" id="ARBA00022840"/>
    </source>
</evidence>
<protein>
    <recommendedName>
        <fullName evidence="4">ABC transporter domain-containing protein</fullName>
    </recommendedName>
</protein>
<dbReference type="Gene3D" id="3.40.50.300">
    <property type="entry name" value="P-loop containing nucleotide triphosphate hydrolases"/>
    <property type="match status" value="1"/>
</dbReference>
<dbReference type="InterPro" id="IPR027417">
    <property type="entry name" value="P-loop_NTPase"/>
</dbReference>
<dbReference type="AlphaFoldDB" id="A0A381N120"/>
<dbReference type="InterPro" id="IPR003439">
    <property type="entry name" value="ABC_transporter-like_ATP-bd"/>
</dbReference>
<proteinExistence type="predicted"/>
<dbReference type="SUPFAM" id="SSF52540">
    <property type="entry name" value="P-loop containing nucleoside triphosphate hydrolases"/>
    <property type="match status" value="1"/>
</dbReference>
<dbReference type="InterPro" id="IPR003593">
    <property type="entry name" value="AAA+_ATPase"/>
</dbReference>
<reference evidence="5" key="1">
    <citation type="submission" date="2018-05" db="EMBL/GenBank/DDBJ databases">
        <authorList>
            <person name="Lanie J.A."/>
            <person name="Ng W.-L."/>
            <person name="Kazmierczak K.M."/>
            <person name="Andrzejewski T.M."/>
            <person name="Davidsen T.M."/>
            <person name="Wayne K.J."/>
            <person name="Tettelin H."/>
            <person name="Glass J.I."/>
            <person name="Rusch D."/>
            <person name="Podicherti R."/>
            <person name="Tsui H.-C.T."/>
            <person name="Winkler M.E."/>
        </authorList>
    </citation>
    <scope>NUCLEOTIDE SEQUENCE</scope>
</reference>
<name>A0A381N120_9ZZZZ</name>
<dbReference type="GO" id="GO:0016887">
    <property type="term" value="F:ATP hydrolysis activity"/>
    <property type="evidence" value="ECO:0007669"/>
    <property type="project" value="InterPro"/>
</dbReference>
<keyword evidence="2" id="KW-0547">Nucleotide-binding</keyword>
<dbReference type="Pfam" id="PF00005">
    <property type="entry name" value="ABC_tran"/>
    <property type="match status" value="1"/>
</dbReference>
<evidence type="ECO:0000259" key="4">
    <source>
        <dbReference type="PROSITE" id="PS50893"/>
    </source>
</evidence>
<keyword evidence="1" id="KW-0813">Transport</keyword>
<dbReference type="PANTHER" id="PTHR43023">
    <property type="entry name" value="PROTEIN TRIGALACTOSYLDIACYLGLYCEROL 3, CHLOROPLASTIC"/>
    <property type="match status" value="1"/>
</dbReference>
<gene>
    <name evidence="5" type="ORF">METZ01_LOCUS1033</name>
</gene>
<sequence length="229" mass="25275">MDLEVLDGETLCIIGFSGAGKSVILKHMVGLIRPDSGDVLVDGQNVSDLDVGEINELRRDIGYVFQFAALFDSMNIAENVAMGLRRMPDMYDDEIMARVSECLALVDLEGTEDRYPSELSGGMVKRAGLARAIATRPTYLLYDEPTTGLDPVTVTVIDRLIVRMKEELGVTGVVITHDIASAYRISDRIVMLHEGRIRTSGTIDEIKESRDPLLRSFLEGRPELAERAS</sequence>
<keyword evidence="3" id="KW-0067">ATP-binding</keyword>
<evidence type="ECO:0000313" key="5">
    <source>
        <dbReference type="EMBL" id="SUZ48179.1"/>
    </source>
</evidence>
<evidence type="ECO:0000256" key="2">
    <source>
        <dbReference type="ARBA" id="ARBA00022741"/>
    </source>
</evidence>
<accession>A0A381N120</accession>
<organism evidence="5">
    <name type="scientific">marine metagenome</name>
    <dbReference type="NCBI Taxonomy" id="408172"/>
    <lineage>
        <taxon>unclassified sequences</taxon>
        <taxon>metagenomes</taxon>
        <taxon>ecological metagenomes</taxon>
    </lineage>
</organism>
<feature type="domain" description="ABC transporter" evidence="4">
    <location>
        <begin position="1"/>
        <end position="219"/>
    </location>
</feature>
<dbReference type="GO" id="GO:0005524">
    <property type="term" value="F:ATP binding"/>
    <property type="evidence" value="ECO:0007669"/>
    <property type="project" value="UniProtKB-KW"/>
</dbReference>
<dbReference type="EMBL" id="UINC01000055">
    <property type="protein sequence ID" value="SUZ48179.1"/>
    <property type="molecule type" value="Genomic_DNA"/>
</dbReference>
<dbReference type="PROSITE" id="PS50893">
    <property type="entry name" value="ABC_TRANSPORTER_2"/>
    <property type="match status" value="1"/>
</dbReference>
<evidence type="ECO:0000256" key="1">
    <source>
        <dbReference type="ARBA" id="ARBA00022448"/>
    </source>
</evidence>